<accession>A0A437QRF0</accession>
<evidence type="ECO:0000313" key="2">
    <source>
        <dbReference type="Proteomes" id="UP000283077"/>
    </source>
</evidence>
<sequence length="93" mass="10489">MVDYCPFKMTALRLAALNSKDQRWVLQQLAAHQQARVRSELDMLLQLGIKNHAELLAQAMPKLPKFSFVQAIAQAKSAKLGPRAVQWFNEAAQ</sequence>
<evidence type="ECO:0000313" key="1">
    <source>
        <dbReference type="EMBL" id="RVU37057.1"/>
    </source>
</evidence>
<gene>
    <name evidence="1" type="ORF">EOE67_12160</name>
</gene>
<proteinExistence type="predicted"/>
<dbReference type="EMBL" id="SACS01000012">
    <property type="protein sequence ID" value="RVU37057.1"/>
    <property type="molecule type" value="Genomic_DNA"/>
</dbReference>
<dbReference type="RefSeq" id="WP_127699353.1">
    <property type="nucleotide sequence ID" value="NZ_SACS01000012.1"/>
</dbReference>
<reference evidence="1 2" key="1">
    <citation type="submission" date="2019-01" db="EMBL/GenBank/DDBJ databases">
        <authorList>
            <person name="Chen W.-M."/>
        </authorList>
    </citation>
    <scope>NUCLEOTIDE SEQUENCE [LARGE SCALE GENOMIC DNA]</scope>
    <source>
        <strain evidence="1 2">KYPC3</strain>
    </source>
</reference>
<protein>
    <submittedName>
        <fullName evidence="1">Uncharacterized protein</fullName>
    </submittedName>
</protein>
<name>A0A437QRF0_9GAMM</name>
<organism evidence="1 2">
    <name type="scientific">Rheinheimera riviphila</name>
    <dbReference type="NCBI Taxonomy" id="1834037"/>
    <lineage>
        <taxon>Bacteria</taxon>
        <taxon>Pseudomonadati</taxon>
        <taxon>Pseudomonadota</taxon>
        <taxon>Gammaproteobacteria</taxon>
        <taxon>Chromatiales</taxon>
        <taxon>Chromatiaceae</taxon>
        <taxon>Rheinheimera</taxon>
    </lineage>
</organism>
<dbReference type="Proteomes" id="UP000283077">
    <property type="component" value="Unassembled WGS sequence"/>
</dbReference>
<comment type="caution">
    <text evidence="1">The sequence shown here is derived from an EMBL/GenBank/DDBJ whole genome shotgun (WGS) entry which is preliminary data.</text>
</comment>
<keyword evidence="2" id="KW-1185">Reference proteome</keyword>
<dbReference type="AlphaFoldDB" id="A0A437QRF0"/>